<feature type="transmembrane region" description="Helical" evidence="1">
    <location>
        <begin position="16"/>
        <end position="37"/>
    </location>
</feature>
<dbReference type="EMBL" id="WHVB01000034">
    <property type="protein sequence ID" value="KAF8467899.1"/>
    <property type="molecule type" value="Genomic_DNA"/>
</dbReference>
<feature type="transmembrane region" description="Helical" evidence="1">
    <location>
        <begin position="186"/>
        <end position="204"/>
    </location>
</feature>
<comment type="caution">
    <text evidence="2">The sequence shown here is derived from an EMBL/GenBank/DDBJ whole genome shotgun (WGS) entry which is preliminary data.</text>
</comment>
<keyword evidence="1" id="KW-0812">Transmembrane</keyword>
<dbReference type="OrthoDB" id="3268450at2759"/>
<reference evidence="2" key="2">
    <citation type="journal article" date="2020" name="Nat. Commun.">
        <title>Large-scale genome sequencing of mycorrhizal fungi provides insights into the early evolution of symbiotic traits.</title>
        <authorList>
            <person name="Miyauchi S."/>
            <person name="Kiss E."/>
            <person name="Kuo A."/>
            <person name="Drula E."/>
            <person name="Kohler A."/>
            <person name="Sanchez-Garcia M."/>
            <person name="Morin E."/>
            <person name="Andreopoulos B."/>
            <person name="Barry K.W."/>
            <person name="Bonito G."/>
            <person name="Buee M."/>
            <person name="Carver A."/>
            <person name="Chen C."/>
            <person name="Cichocki N."/>
            <person name="Clum A."/>
            <person name="Culley D."/>
            <person name="Crous P.W."/>
            <person name="Fauchery L."/>
            <person name="Girlanda M."/>
            <person name="Hayes R.D."/>
            <person name="Keri Z."/>
            <person name="LaButti K."/>
            <person name="Lipzen A."/>
            <person name="Lombard V."/>
            <person name="Magnuson J."/>
            <person name="Maillard F."/>
            <person name="Murat C."/>
            <person name="Nolan M."/>
            <person name="Ohm R.A."/>
            <person name="Pangilinan J."/>
            <person name="Pereira M.F."/>
            <person name="Perotto S."/>
            <person name="Peter M."/>
            <person name="Pfister S."/>
            <person name="Riley R."/>
            <person name="Sitrit Y."/>
            <person name="Stielow J.B."/>
            <person name="Szollosi G."/>
            <person name="Zifcakova L."/>
            <person name="Stursova M."/>
            <person name="Spatafora J.W."/>
            <person name="Tedersoo L."/>
            <person name="Vaario L.M."/>
            <person name="Yamada A."/>
            <person name="Yan M."/>
            <person name="Wang P."/>
            <person name="Xu J."/>
            <person name="Bruns T."/>
            <person name="Baldrian P."/>
            <person name="Vilgalys R."/>
            <person name="Dunand C."/>
            <person name="Henrissat B."/>
            <person name="Grigoriev I.V."/>
            <person name="Hibbett D."/>
            <person name="Nagy L.G."/>
            <person name="Martin F.M."/>
        </authorList>
    </citation>
    <scope>NUCLEOTIDE SEQUENCE</scope>
    <source>
        <strain evidence="2">Prilba</strain>
    </source>
</reference>
<gene>
    <name evidence="2" type="ORF">DFH94DRAFT_816876</name>
</gene>
<keyword evidence="1" id="KW-0472">Membrane</keyword>
<dbReference type="AlphaFoldDB" id="A0A9P5MQ82"/>
<sequence length="287" mass="32485">MPENITLTEDDGRRPLLGIPLTGNLLFSISWILGLGIPKAVYSYRGQSVIPTTLDWVVGITFTLISICLGAIEAKHPGSYPRFFEVDWAPDILKFVRRHDVHLWFASVLPLLLAVKTMSLVEEIKRDAIDSATSDRMIEKFKDTWMVFEKQIYKDLSTNLYTAIQLVALYDMDIVADIQFRRDGPIQILLAIFIAVFLFGLHGLKVLRPEGFAKGKWCFGSLISVWTCAHVLFLSVNGVKSDSYVGSVGGYVANFIPLTTIRLYLWMMPWASSLFLEQFGERHNQTD</sequence>
<keyword evidence="3" id="KW-1185">Reference proteome</keyword>
<name>A0A9P5MQ82_9AGAM</name>
<feature type="transmembrane region" description="Helical" evidence="1">
    <location>
        <begin position="49"/>
        <end position="72"/>
    </location>
</feature>
<keyword evidence="1" id="KW-1133">Transmembrane helix</keyword>
<evidence type="ECO:0000256" key="1">
    <source>
        <dbReference type="SAM" id="Phobius"/>
    </source>
</evidence>
<dbReference type="Proteomes" id="UP000759537">
    <property type="component" value="Unassembled WGS sequence"/>
</dbReference>
<feature type="transmembrane region" description="Helical" evidence="1">
    <location>
        <begin position="248"/>
        <end position="265"/>
    </location>
</feature>
<evidence type="ECO:0000313" key="3">
    <source>
        <dbReference type="Proteomes" id="UP000759537"/>
    </source>
</evidence>
<reference evidence="2" key="1">
    <citation type="submission" date="2019-10" db="EMBL/GenBank/DDBJ databases">
        <authorList>
            <consortium name="DOE Joint Genome Institute"/>
            <person name="Kuo A."/>
            <person name="Miyauchi S."/>
            <person name="Kiss E."/>
            <person name="Drula E."/>
            <person name="Kohler A."/>
            <person name="Sanchez-Garcia M."/>
            <person name="Andreopoulos B."/>
            <person name="Barry K.W."/>
            <person name="Bonito G."/>
            <person name="Buee M."/>
            <person name="Carver A."/>
            <person name="Chen C."/>
            <person name="Cichocki N."/>
            <person name="Clum A."/>
            <person name="Culley D."/>
            <person name="Crous P.W."/>
            <person name="Fauchery L."/>
            <person name="Girlanda M."/>
            <person name="Hayes R."/>
            <person name="Keri Z."/>
            <person name="LaButti K."/>
            <person name="Lipzen A."/>
            <person name="Lombard V."/>
            <person name="Magnuson J."/>
            <person name="Maillard F."/>
            <person name="Morin E."/>
            <person name="Murat C."/>
            <person name="Nolan M."/>
            <person name="Ohm R."/>
            <person name="Pangilinan J."/>
            <person name="Pereira M."/>
            <person name="Perotto S."/>
            <person name="Peter M."/>
            <person name="Riley R."/>
            <person name="Sitrit Y."/>
            <person name="Stielow B."/>
            <person name="Szollosi G."/>
            <person name="Zifcakova L."/>
            <person name="Stursova M."/>
            <person name="Spatafora J.W."/>
            <person name="Tedersoo L."/>
            <person name="Vaario L.-M."/>
            <person name="Yamada A."/>
            <person name="Yan M."/>
            <person name="Wang P."/>
            <person name="Xu J."/>
            <person name="Bruns T."/>
            <person name="Baldrian P."/>
            <person name="Vilgalys R."/>
            <person name="Henrissat B."/>
            <person name="Grigoriev I.V."/>
            <person name="Hibbett D."/>
            <person name="Nagy L.G."/>
            <person name="Martin F.M."/>
        </authorList>
    </citation>
    <scope>NUCLEOTIDE SEQUENCE</scope>
    <source>
        <strain evidence="2">Prilba</strain>
    </source>
</reference>
<accession>A0A9P5MQ82</accession>
<organism evidence="2 3">
    <name type="scientific">Russula ochroleuca</name>
    <dbReference type="NCBI Taxonomy" id="152965"/>
    <lineage>
        <taxon>Eukaryota</taxon>
        <taxon>Fungi</taxon>
        <taxon>Dikarya</taxon>
        <taxon>Basidiomycota</taxon>
        <taxon>Agaricomycotina</taxon>
        <taxon>Agaricomycetes</taxon>
        <taxon>Russulales</taxon>
        <taxon>Russulaceae</taxon>
        <taxon>Russula</taxon>
    </lineage>
</organism>
<evidence type="ECO:0000313" key="2">
    <source>
        <dbReference type="EMBL" id="KAF8467899.1"/>
    </source>
</evidence>
<feature type="transmembrane region" description="Helical" evidence="1">
    <location>
        <begin position="216"/>
        <end position="236"/>
    </location>
</feature>
<proteinExistence type="predicted"/>
<protein>
    <submittedName>
        <fullName evidence="2">Uncharacterized protein</fullName>
    </submittedName>
</protein>